<proteinExistence type="predicted"/>
<evidence type="ECO:0000256" key="1">
    <source>
        <dbReference type="SAM" id="MobiDB-lite"/>
    </source>
</evidence>
<feature type="compositionally biased region" description="Basic and acidic residues" evidence="1">
    <location>
        <begin position="37"/>
        <end position="46"/>
    </location>
</feature>
<evidence type="ECO:0000313" key="2">
    <source>
        <dbReference type="EMBL" id="KAE9971673.1"/>
    </source>
</evidence>
<feature type="region of interest" description="Disordered" evidence="1">
    <location>
        <begin position="1"/>
        <end position="23"/>
    </location>
</feature>
<sequence>MRTARAFEVYRDPPTPAPTVKPSMKRTARAFEVFRDPIDPADHPDAPRTPVRAAASPSPPCTPFVKRKKPRR</sequence>
<feature type="region of interest" description="Disordered" evidence="1">
    <location>
        <begin position="37"/>
        <end position="72"/>
    </location>
</feature>
<evidence type="ECO:0000313" key="3">
    <source>
        <dbReference type="Proteomes" id="UP000490939"/>
    </source>
</evidence>
<dbReference type="AlphaFoldDB" id="A0A8H3UM27"/>
<organism evidence="2 3">
    <name type="scientific">Venturia inaequalis</name>
    <name type="common">Apple scab fungus</name>
    <dbReference type="NCBI Taxonomy" id="5025"/>
    <lineage>
        <taxon>Eukaryota</taxon>
        <taxon>Fungi</taxon>
        <taxon>Dikarya</taxon>
        <taxon>Ascomycota</taxon>
        <taxon>Pezizomycotina</taxon>
        <taxon>Dothideomycetes</taxon>
        <taxon>Pleosporomycetidae</taxon>
        <taxon>Venturiales</taxon>
        <taxon>Venturiaceae</taxon>
        <taxon>Venturia</taxon>
    </lineage>
</organism>
<dbReference type="Proteomes" id="UP000490939">
    <property type="component" value="Unassembled WGS sequence"/>
</dbReference>
<protein>
    <submittedName>
        <fullName evidence="2">Uncharacterized protein</fullName>
    </submittedName>
</protein>
<reference evidence="2 3" key="1">
    <citation type="submission" date="2019-07" db="EMBL/GenBank/DDBJ databases">
        <title>Venturia inaequalis Genome Resource.</title>
        <authorList>
            <person name="Lichtner F.J."/>
        </authorList>
    </citation>
    <scope>NUCLEOTIDE SEQUENCE [LARGE SCALE GENOMIC DNA]</scope>
    <source>
        <strain evidence="2 3">DMI_063113</strain>
    </source>
</reference>
<dbReference type="EMBL" id="WNWR01000665">
    <property type="protein sequence ID" value="KAE9971673.1"/>
    <property type="molecule type" value="Genomic_DNA"/>
</dbReference>
<gene>
    <name evidence="2" type="ORF">EG327_009769</name>
</gene>
<accession>A0A8H3UM27</accession>
<name>A0A8H3UM27_VENIN</name>
<keyword evidence="3" id="KW-1185">Reference proteome</keyword>
<comment type="caution">
    <text evidence="2">The sequence shown here is derived from an EMBL/GenBank/DDBJ whole genome shotgun (WGS) entry which is preliminary data.</text>
</comment>